<dbReference type="InterPro" id="IPR001841">
    <property type="entry name" value="Znf_RING"/>
</dbReference>
<name>A0A0N4Z208_PARTI</name>
<comment type="subcellular location">
    <subcellularLocation>
        <location evidence="1">Membrane</location>
        <topology evidence="1">Single-pass type II membrane protein</topology>
    </subcellularLocation>
</comment>
<evidence type="ECO:0000313" key="18">
    <source>
        <dbReference type="WBParaSite" id="PTRK_0000090400.1"/>
    </source>
</evidence>
<evidence type="ECO:0000256" key="15">
    <source>
        <dbReference type="PROSITE-ProRule" id="PRU00175"/>
    </source>
</evidence>
<dbReference type="PROSITE" id="PS00518">
    <property type="entry name" value="ZF_RING_1"/>
    <property type="match status" value="1"/>
</dbReference>
<dbReference type="WBParaSite" id="PTRK_0000090400.1">
    <property type="protein sequence ID" value="PTRK_0000090400.1"/>
    <property type="gene ID" value="PTRK_0000090400"/>
</dbReference>
<dbReference type="PANTHER" id="PTHR23033:SF14">
    <property type="entry name" value="GLYCOPROTEIN-N-ACETYLGALACTOSAMINE 3-BETA-GALACTOSYLTRANSFERASE 1-RELATED"/>
    <property type="match status" value="1"/>
</dbReference>
<dbReference type="Pfam" id="PF02434">
    <property type="entry name" value="Fringe"/>
    <property type="match status" value="1"/>
</dbReference>
<dbReference type="Gene3D" id="3.30.40.10">
    <property type="entry name" value="Zinc/RING finger domain, C3HC4 (zinc finger)"/>
    <property type="match status" value="1"/>
</dbReference>
<keyword evidence="9" id="KW-0547">Nucleotide-binding</keyword>
<organism evidence="17 18">
    <name type="scientific">Parastrongyloides trichosuri</name>
    <name type="common">Possum-specific nematode worm</name>
    <dbReference type="NCBI Taxonomy" id="131310"/>
    <lineage>
        <taxon>Eukaryota</taxon>
        <taxon>Metazoa</taxon>
        <taxon>Ecdysozoa</taxon>
        <taxon>Nematoda</taxon>
        <taxon>Chromadorea</taxon>
        <taxon>Rhabditida</taxon>
        <taxon>Tylenchina</taxon>
        <taxon>Panagrolaimomorpha</taxon>
        <taxon>Strongyloidoidea</taxon>
        <taxon>Strongyloididae</taxon>
        <taxon>Parastrongyloides</taxon>
    </lineage>
</organism>
<keyword evidence="10 15" id="KW-0863">Zinc-finger</keyword>
<dbReference type="STRING" id="131310.A0A0N4Z208"/>
<sequence>MDFNEKSITCSICLDILYDPVNIECDHCFCKYCIQYAINLNDHCPICRQKIVNDPIFNLVIKKFIIDSIEKGLIKDISLKEYEENTLERRYKLSMMEQGMIALYEILRFSNNSFILEHLKYIWQLFQNISKELYNNVKIFCIVLTKPEHRTRVNALRATWLKRCNKYKHIVTGKTKKNKKGKRQTVYTPIKNILITTIKQLQKEYTNEIDWFLFVDDTSYVVMENLRYMLYKYNPEE</sequence>
<keyword evidence="7" id="KW-0812">Transmembrane</keyword>
<evidence type="ECO:0000256" key="12">
    <source>
        <dbReference type="ARBA" id="ARBA00022968"/>
    </source>
</evidence>
<keyword evidence="5" id="KW-0328">Glycosyltransferase</keyword>
<evidence type="ECO:0000256" key="4">
    <source>
        <dbReference type="ARBA" id="ARBA00012557"/>
    </source>
</evidence>
<evidence type="ECO:0000256" key="6">
    <source>
        <dbReference type="ARBA" id="ARBA00022679"/>
    </source>
</evidence>
<accession>A0A0N4Z208</accession>
<evidence type="ECO:0000256" key="5">
    <source>
        <dbReference type="ARBA" id="ARBA00022676"/>
    </source>
</evidence>
<keyword evidence="12" id="KW-0735">Signal-anchor</keyword>
<proteinExistence type="inferred from homology"/>
<dbReference type="SMART" id="SM00184">
    <property type="entry name" value="RING"/>
    <property type="match status" value="1"/>
</dbReference>
<evidence type="ECO:0000256" key="10">
    <source>
        <dbReference type="ARBA" id="ARBA00022771"/>
    </source>
</evidence>
<evidence type="ECO:0000256" key="8">
    <source>
        <dbReference type="ARBA" id="ARBA00022723"/>
    </source>
</evidence>
<dbReference type="GO" id="GO:0016020">
    <property type="term" value="C:membrane"/>
    <property type="evidence" value="ECO:0007669"/>
    <property type="project" value="UniProtKB-SubCell"/>
</dbReference>
<dbReference type="AlphaFoldDB" id="A0A0N4Z208"/>
<dbReference type="GO" id="GO:0000166">
    <property type="term" value="F:nucleotide binding"/>
    <property type="evidence" value="ECO:0007669"/>
    <property type="project" value="UniProtKB-KW"/>
</dbReference>
<keyword evidence="11" id="KW-0862">Zinc</keyword>
<evidence type="ECO:0000313" key="17">
    <source>
        <dbReference type="Proteomes" id="UP000038045"/>
    </source>
</evidence>
<dbReference type="InterPro" id="IPR013083">
    <property type="entry name" value="Znf_RING/FYVE/PHD"/>
</dbReference>
<dbReference type="SUPFAM" id="SSF57850">
    <property type="entry name" value="RING/U-box"/>
    <property type="match status" value="1"/>
</dbReference>
<protein>
    <recommendedName>
        <fullName evidence="4">N-acetylgalactosaminide beta-1,3-galactosyltransferase</fullName>
        <ecNumber evidence="4">2.4.1.122</ecNumber>
    </recommendedName>
</protein>
<keyword evidence="13" id="KW-1133">Transmembrane helix</keyword>
<keyword evidence="14" id="KW-0472">Membrane</keyword>
<dbReference type="InterPro" id="IPR003378">
    <property type="entry name" value="Fringe-like_glycosylTrfase"/>
</dbReference>
<evidence type="ECO:0000256" key="1">
    <source>
        <dbReference type="ARBA" id="ARBA00004606"/>
    </source>
</evidence>
<evidence type="ECO:0000256" key="13">
    <source>
        <dbReference type="ARBA" id="ARBA00022989"/>
    </source>
</evidence>
<dbReference type="Gene3D" id="3.90.550.50">
    <property type="match status" value="1"/>
</dbReference>
<keyword evidence="17" id="KW-1185">Reference proteome</keyword>
<reference evidence="18" key="1">
    <citation type="submission" date="2017-02" db="UniProtKB">
        <authorList>
            <consortium name="WormBaseParasite"/>
        </authorList>
    </citation>
    <scope>IDENTIFICATION</scope>
</reference>
<keyword evidence="8" id="KW-0479">Metal-binding</keyword>
<dbReference type="PANTHER" id="PTHR23033">
    <property type="entry name" value="BETA1,3-GALACTOSYLTRANSFERASE"/>
    <property type="match status" value="1"/>
</dbReference>
<dbReference type="PROSITE" id="PS50089">
    <property type="entry name" value="ZF_RING_2"/>
    <property type="match status" value="1"/>
</dbReference>
<evidence type="ECO:0000259" key="16">
    <source>
        <dbReference type="PROSITE" id="PS50089"/>
    </source>
</evidence>
<evidence type="ECO:0000256" key="2">
    <source>
        <dbReference type="ARBA" id="ARBA00004922"/>
    </source>
</evidence>
<evidence type="ECO:0000256" key="14">
    <source>
        <dbReference type="ARBA" id="ARBA00023136"/>
    </source>
</evidence>
<dbReference type="Proteomes" id="UP000038045">
    <property type="component" value="Unplaced"/>
</dbReference>
<dbReference type="Pfam" id="PF13923">
    <property type="entry name" value="zf-C3HC4_2"/>
    <property type="match status" value="1"/>
</dbReference>
<dbReference type="GO" id="GO:0016263">
    <property type="term" value="F:glycoprotein-N-acetylgalactosamine 3-beta-galactosyltransferase activity"/>
    <property type="evidence" value="ECO:0007669"/>
    <property type="project" value="UniProtKB-EC"/>
</dbReference>
<evidence type="ECO:0000256" key="9">
    <source>
        <dbReference type="ARBA" id="ARBA00022741"/>
    </source>
</evidence>
<dbReference type="InterPro" id="IPR026050">
    <property type="entry name" value="C1GALT1/C1GALT1_chp1"/>
</dbReference>
<dbReference type="EC" id="2.4.1.122" evidence="4"/>
<dbReference type="GO" id="GO:0008270">
    <property type="term" value="F:zinc ion binding"/>
    <property type="evidence" value="ECO:0007669"/>
    <property type="project" value="UniProtKB-KW"/>
</dbReference>
<evidence type="ECO:0000256" key="11">
    <source>
        <dbReference type="ARBA" id="ARBA00022833"/>
    </source>
</evidence>
<comment type="pathway">
    <text evidence="2">Protein modification; protein glycosylation.</text>
</comment>
<evidence type="ECO:0000256" key="7">
    <source>
        <dbReference type="ARBA" id="ARBA00022692"/>
    </source>
</evidence>
<keyword evidence="6" id="KW-0808">Transferase</keyword>
<feature type="domain" description="RING-type" evidence="16">
    <location>
        <begin position="10"/>
        <end position="48"/>
    </location>
</feature>
<dbReference type="InterPro" id="IPR017907">
    <property type="entry name" value="Znf_RING_CS"/>
</dbReference>
<evidence type="ECO:0000256" key="3">
    <source>
        <dbReference type="ARBA" id="ARBA00006462"/>
    </source>
</evidence>
<comment type="similarity">
    <text evidence="3">Belongs to the glycosyltransferase 31 family. Beta3-Gal-T subfamily.</text>
</comment>